<dbReference type="Pfam" id="PF08241">
    <property type="entry name" value="Methyltransf_11"/>
    <property type="match status" value="1"/>
</dbReference>
<keyword evidence="3" id="KW-1185">Reference proteome</keyword>
<evidence type="ECO:0000313" key="2">
    <source>
        <dbReference type="EMBL" id="SEJ50289.1"/>
    </source>
</evidence>
<dbReference type="RefSeq" id="WP_091340272.1">
    <property type="nucleotide sequence ID" value="NZ_FNYC01000010.1"/>
</dbReference>
<feature type="domain" description="Methyltransferase type 11" evidence="1">
    <location>
        <begin position="76"/>
        <end position="118"/>
    </location>
</feature>
<protein>
    <submittedName>
        <fullName evidence="2">Methyltransferase domain-containing protein</fullName>
    </submittedName>
</protein>
<reference evidence="2 3" key="1">
    <citation type="submission" date="2016-10" db="EMBL/GenBank/DDBJ databases">
        <authorList>
            <person name="de Groot N.N."/>
        </authorList>
    </citation>
    <scope>NUCLEOTIDE SEQUENCE [LARGE SCALE GENOMIC DNA]</scope>
    <source>
        <strain evidence="2 3">DSM 26515</strain>
    </source>
</reference>
<evidence type="ECO:0000313" key="3">
    <source>
        <dbReference type="Proteomes" id="UP000199420"/>
    </source>
</evidence>
<dbReference type="InterPro" id="IPR029063">
    <property type="entry name" value="SAM-dependent_MTases_sf"/>
</dbReference>
<accession>A0A1H6ZA36</accession>
<dbReference type="AlphaFoldDB" id="A0A1H6ZA36"/>
<evidence type="ECO:0000259" key="1">
    <source>
        <dbReference type="Pfam" id="PF08241"/>
    </source>
</evidence>
<proteinExistence type="predicted"/>
<dbReference type="GO" id="GO:0008757">
    <property type="term" value="F:S-adenosylmethionine-dependent methyltransferase activity"/>
    <property type="evidence" value="ECO:0007669"/>
    <property type="project" value="InterPro"/>
</dbReference>
<organism evidence="2 3">
    <name type="scientific">Frateuria terrea</name>
    <dbReference type="NCBI Taxonomy" id="529704"/>
    <lineage>
        <taxon>Bacteria</taxon>
        <taxon>Pseudomonadati</taxon>
        <taxon>Pseudomonadota</taxon>
        <taxon>Gammaproteobacteria</taxon>
        <taxon>Lysobacterales</taxon>
        <taxon>Rhodanobacteraceae</taxon>
        <taxon>Frateuria</taxon>
    </lineage>
</organism>
<gene>
    <name evidence="2" type="ORF">SAMN04487997_0014</name>
</gene>
<dbReference type="Proteomes" id="UP000199420">
    <property type="component" value="Unassembled WGS sequence"/>
</dbReference>
<dbReference type="STRING" id="529704.SAMN02927913_0014"/>
<dbReference type="OrthoDB" id="5983563at2"/>
<keyword evidence="2" id="KW-0808">Transferase</keyword>
<keyword evidence="2" id="KW-0489">Methyltransferase</keyword>
<sequence length="225" mass="24097">MAQRDLDLYDSKPMRGLLAAEAQALAPELQRCAGTYALQVSAIARDLPASPMLDRWVHLHLDGSHCRGDLHTRLDEPLPFLDDAFGLVLLSHALEVAPDAQSLLCEAARVLAPGGMLALTGMHPASGWLPWLLWRGQGGMNLESPLRIGRWLRGAELNVERVQRVGPMWPSSAGVPHHGGPLGGGYLLIARKRRQAAAPIRLRPRAIAAAPVAGLAPGARRSAAA</sequence>
<dbReference type="EMBL" id="FNYC01000010">
    <property type="protein sequence ID" value="SEJ50289.1"/>
    <property type="molecule type" value="Genomic_DNA"/>
</dbReference>
<dbReference type="InterPro" id="IPR013216">
    <property type="entry name" value="Methyltransf_11"/>
</dbReference>
<name>A0A1H6ZA36_9GAMM</name>
<dbReference type="Gene3D" id="3.40.50.150">
    <property type="entry name" value="Vaccinia Virus protein VP39"/>
    <property type="match status" value="1"/>
</dbReference>
<dbReference type="SUPFAM" id="SSF53335">
    <property type="entry name" value="S-adenosyl-L-methionine-dependent methyltransferases"/>
    <property type="match status" value="1"/>
</dbReference>
<dbReference type="GO" id="GO:0032259">
    <property type="term" value="P:methylation"/>
    <property type="evidence" value="ECO:0007669"/>
    <property type="project" value="UniProtKB-KW"/>
</dbReference>